<keyword evidence="3 4" id="KW-0664">Pyridoxine biosynthesis</keyword>
<protein>
    <recommendedName>
        <fullName evidence="4 5">Pyridoxine 5'-phosphate synthase</fullName>
        <shortName evidence="4">PNP synthase</shortName>
        <ecNumber evidence="4 5">2.6.99.2</ecNumber>
    </recommendedName>
</protein>
<dbReference type="Proteomes" id="UP000580856">
    <property type="component" value="Unassembled WGS sequence"/>
</dbReference>
<dbReference type="HAMAP" id="MF_00279">
    <property type="entry name" value="PdxJ"/>
    <property type="match status" value="1"/>
</dbReference>
<dbReference type="SUPFAM" id="SSF63892">
    <property type="entry name" value="Pyridoxine 5'-phosphate synthase"/>
    <property type="match status" value="1"/>
</dbReference>
<dbReference type="GO" id="GO:0005829">
    <property type="term" value="C:cytosol"/>
    <property type="evidence" value="ECO:0007669"/>
    <property type="project" value="TreeGrafter"/>
</dbReference>
<comment type="subcellular location">
    <subcellularLocation>
        <location evidence="4">Cytoplasm</location>
    </subcellularLocation>
</comment>
<organism evidence="6 7">
    <name type="scientific">Desulfobaculum xiamenense</name>
    <dbReference type="NCBI Taxonomy" id="995050"/>
    <lineage>
        <taxon>Bacteria</taxon>
        <taxon>Pseudomonadati</taxon>
        <taxon>Thermodesulfobacteriota</taxon>
        <taxon>Desulfovibrionia</taxon>
        <taxon>Desulfovibrionales</taxon>
        <taxon>Desulfovibrionaceae</taxon>
        <taxon>Desulfobaculum</taxon>
    </lineage>
</organism>
<feature type="binding site" evidence="4">
    <location>
        <position position="192"/>
    </location>
    <ligand>
        <name>3-amino-2-oxopropyl phosphate</name>
        <dbReference type="ChEBI" id="CHEBI:57279"/>
    </ligand>
</feature>
<feature type="binding site" evidence="4">
    <location>
        <position position="50"/>
    </location>
    <ligand>
        <name>1-deoxy-D-xylulose 5-phosphate</name>
        <dbReference type="ChEBI" id="CHEBI:57792"/>
    </ligand>
</feature>
<dbReference type="PANTHER" id="PTHR30456:SF0">
    <property type="entry name" value="PYRIDOXINE 5'-PHOSPHATE SYNTHASE"/>
    <property type="match status" value="1"/>
</dbReference>
<keyword evidence="2 4" id="KW-0808">Transferase</keyword>
<comment type="pathway">
    <text evidence="4">Cofactor biosynthesis; pyridoxine 5'-phosphate biosynthesis; pyridoxine 5'-phosphate from D-erythrose 4-phosphate: step 5/5.</text>
</comment>
<evidence type="ECO:0000256" key="4">
    <source>
        <dbReference type="HAMAP-Rule" id="MF_00279"/>
    </source>
</evidence>
<feature type="binding site" evidence="4">
    <location>
        <begin position="9"/>
        <end position="10"/>
    </location>
    <ligand>
        <name>1-deoxy-D-xylulose 5-phosphate</name>
        <dbReference type="ChEBI" id="CHEBI:57792"/>
    </ligand>
</feature>
<dbReference type="InterPro" id="IPR013785">
    <property type="entry name" value="Aldolase_TIM"/>
</dbReference>
<feature type="binding site" evidence="4">
    <location>
        <begin position="213"/>
        <end position="214"/>
    </location>
    <ligand>
        <name>3-amino-2-oxopropyl phosphate</name>
        <dbReference type="ChEBI" id="CHEBI:57279"/>
    </ligand>
</feature>
<dbReference type="Pfam" id="PF03740">
    <property type="entry name" value="PdxJ"/>
    <property type="match status" value="1"/>
</dbReference>
<feature type="active site" description="Proton acceptor" evidence="4">
    <location>
        <position position="70"/>
    </location>
</feature>
<sequence length="241" mass="26455">MPSLAVNVDHIATLRQARLGKEPDPVTAAHLAELAGAECIICHLREDRRHIQDRDVDLLRATIKTTLSLEMAATPEMQSICLRVRPDMTCLVPEKREELTTEGGLDVASRVEELRAFLKPIHEAGIRSSLFIDADPEQIEAAATIGTEFIEIHTGHYSDADTPASAKAELEKILAGIRHAQNLGLKVNLGHGLDYVNIRPFAKVPGINEYSIGHSIITRAAYVGISQAVREMCELVHSFVD</sequence>
<comment type="caution">
    <text evidence="6">The sequence shown here is derived from an EMBL/GenBank/DDBJ whole genome shotgun (WGS) entry which is preliminary data.</text>
</comment>
<dbReference type="EC" id="2.6.99.2" evidence="4 5"/>
<feature type="binding site" evidence="4">
    <location>
        <position position="100"/>
    </location>
    <ligand>
        <name>1-deoxy-D-xylulose 5-phosphate</name>
        <dbReference type="ChEBI" id="CHEBI:57792"/>
    </ligand>
</feature>
<dbReference type="InterPro" id="IPR036130">
    <property type="entry name" value="Pyridoxine-5'_phos_synth"/>
</dbReference>
<comment type="catalytic activity">
    <reaction evidence="4">
        <text>3-amino-2-oxopropyl phosphate + 1-deoxy-D-xylulose 5-phosphate = pyridoxine 5'-phosphate + phosphate + 2 H2O + H(+)</text>
        <dbReference type="Rhea" id="RHEA:15265"/>
        <dbReference type="ChEBI" id="CHEBI:15377"/>
        <dbReference type="ChEBI" id="CHEBI:15378"/>
        <dbReference type="ChEBI" id="CHEBI:43474"/>
        <dbReference type="ChEBI" id="CHEBI:57279"/>
        <dbReference type="ChEBI" id="CHEBI:57792"/>
        <dbReference type="ChEBI" id="CHEBI:58589"/>
        <dbReference type="EC" id="2.6.99.2"/>
    </reaction>
</comment>
<reference evidence="6 7" key="1">
    <citation type="submission" date="2020-03" db="EMBL/GenBank/DDBJ databases">
        <title>Genomic Encyclopedia of Type Strains, Phase IV (KMG-IV): sequencing the most valuable type-strain genomes for metagenomic binning, comparative biology and taxonomic classification.</title>
        <authorList>
            <person name="Goeker M."/>
        </authorList>
    </citation>
    <scope>NUCLEOTIDE SEQUENCE [LARGE SCALE GENOMIC DNA]</scope>
    <source>
        <strain evidence="6 7">DSM 24233</strain>
    </source>
</reference>
<proteinExistence type="inferred from homology"/>
<evidence type="ECO:0000256" key="1">
    <source>
        <dbReference type="ARBA" id="ARBA00022490"/>
    </source>
</evidence>
<evidence type="ECO:0000256" key="3">
    <source>
        <dbReference type="ARBA" id="ARBA00023096"/>
    </source>
</evidence>
<comment type="subunit">
    <text evidence="4">Homooctamer; tetramer of dimers.</text>
</comment>
<dbReference type="GO" id="GO:0033856">
    <property type="term" value="F:pyridoxine 5'-phosphate synthase activity"/>
    <property type="evidence" value="ECO:0007669"/>
    <property type="project" value="UniProtKB-UniRule"/>
</dbReference>
<dbReference type="RefSeq" id="WP_167939864.1">
    <property type="nucleotide sequence ID" value="NZ_JAATJA010000001.1"/>
</dbReference>
<dbReference type="InterPro" id="IPR004569">
    <property type="entry name" value="PyrdxlP_synth_PdxJ"/>
</dbReference>
<evidence type="ECO:0000256" key="5">
    <source>
        <dbReference type="NCBIfam" id="TIGR00559"/>
    </source>
</evidence>
<dbReference type="NCBIfam" id="NF003625">
    <property type="entry name" value="PRK05265.1-3"/>
    <property type="match status" value="1"/>
</dbReference>
<feature type="binding site" evidence="4">
    <location>
        <position position="18"/>
    </location>
    <ligand>
        <name>3-amino-2-oxopropyl phosphate</name>
        <dbReference type="ChEBI" id="CHEBI:57279"/>
    </ligand>
</feature>
<feature type="binding site" evidence="4">
    <location>
        <position position="7"/>
    </location>
    <ligand>
        <name>3-amino-2-oxopropyl phosphate</name>
        <dbReference type="ChEBI" id="CHEBI:57279"/>
    </ligand>
</feature>
<keyword evidence="1 4" id="KW-0963">Cytoplasm</keyword>
<dbReference type="EMBL" id="JAATJA010000001">
    <property type="protein sequence ID" value="NJB66755.1"/>
    <property type="molecule type" value="Genomic_DNA"/>
</dbReference>
<comment type="similarity">
    <text evidence="4">Belongs to the PNP synthase family.</text>
</comment>
<dbReference type="PANTHER" id="PTHR30456">
    <property type="entry name" value="PYRIDOXINE 5'-PHOSPHATE SYNTHASE"/>
    <property type="match status" value="1"/>
</dbReference>
<dbReference type="UniPathway" id="UPA00244">
    <property type="reaction ID" value="UER00313"/>
</dbReference>
<name>A0A846QMV3_9BACT</name>
<dbReference type="NCBIfam" id="NF003627">
    <property type="entry name" value="PRK05265.1-5"/>
    <property type="match status" value="1"/>
</dbReference>
<dbReference type="CDD" id="cd00003">
    <property type="entry name" value="PNPsynthase"/>
    <property type="match status" value="1"/>
</dbReference>
<dbReference type="AlphaFoldDB" id="A0A846QMV3"/>
<evidence type="ECO:0000313" key="7">
    <source>
        <dbReference type="Proteomes" id="UP000580856"/>
    </source>
</evidence>
<dbReference type="GO" id="GO:0008615">
    <property type="term" value="P:pyridoxine biosynthetic process"/>
    <property type="evidence" value="ECO:0007669"/>
    <property type="project" value="UniProtKB-UniRule"/>
</dbReference>
<feature type="site" description="Transition state stabilizer" evidence="4">
    <location>
        <position position="151"/>
    </location>
</feature>
<gene>
    <name evidence="4" type="primary">pdxJ</name>
    <name evidence="6" type="ORF">GGQ74_000395</name>
</gene>
<evidence type="ECO:0000313" key="6">
    <source>
        <dbReference type="EMBL" id="NJB66755.1"/>
    </source>
</evidence>
<evidence type="ECO:0000256" key="2">
    <source>
        <dbReference type="ARBA" id="ARBA00022679"/>
    </source>
</evidence>
<feature type="active site" description="Proton acceptor" evidence="4">
    <location>
        <position position="43"/>
    </location>
</feature>
<keyword evidence="7" id="KW-1185">Reference proteome</keyword>
<feature type="active site" description="Proton donor" evidence="4">
    <location>
        <position position="191"/>
    </location>
</feature>
<accession>A0A846QMV3</accession>
<comment type="function">
    <text evidence="4">Catalyzes the complicated ring closure reaction between the two acyclic compounds 1-deoxy-D-xylulose-5-phosphate (DXP) and 3-amino-2-oxopropyl phosphate (1-amino-acetone-3-phosphate or AAP) to form pyridoxine 5'-phosphate (PNP) and inorganic phosphate.</text>
</comment>
<feature type="binding site" evidence="4">
    <location>
        <position position="45"/>
    </location>
    <ligand>
        <name>1-deoxy-D-xylulose 5-phosphate</name>
        <dbReference type="ChEBI" id="CHEBI:57792"/>
    </ligand>
</feature>
<dbReference type="Gene3D" id="3.20.20.70">
    <property type="entry name" value="Aldolase class I"/>
    <property type="match status" value="1"/>
</dbReference>
<dbReference type="NCBIfam" id="TIGR00559">
    <property type="entry name" value="pdxJ"/>
    <property type="match status" value="1"/>
</dbReference>